<dbReference type="InterPro" id="IPR029063">
    <property type="entry name" value="SAM-dependent_MTases_sf"/>
</dbReference>
<keyword evidence="4" id="KW-1185">Reference proteome</keyword>
<dbReference type="InterPro" id="IPR041698">
    <property type="entry name" value="Methyltransf_25"/>
</dbReference>
<dbReference type="Pfam" id="PF13649">
    <property type="entry name" value="Methyltransf_25"/>
    <property type="match status" value="1"/>
</dbReference>
<evidence type="ECO:0000313" key="3">
    <source>
        <dbReference type="EMBL" id="TCK25048.1"/>
    </source>
</evidence>
<dbReference type="Proteomes" id="UP000295560">
    <property type="component" value="Unassembled WGS sequence"/>
</dbReference>
<evidence type="ECO:0000313" key="4">
    <source>
        <dbReference type="Proteomes" id="UP000295560"/>
    </source>
</evidence>
<protein>
    <submittedName>
        <fullName evidence="3">Methyltransferase family protein</fullName>
    </submittedName>
</protein>
<evidence type="ECO:0000256" key="1">
    <source>
        <dbReference type="SAM" id="MobiDB-lite"/>
    </source>
</evidence>
<comment type="caution">
    <text evidence="3">The sequence shown here is derived from an EMBL/GenBank/DDBJ whole genome shotgun (WGS) entry which is preliminary data.</text>
</comment>
<accession>A0A4R1HS91</accession>
<organism evidence="3 4">
    <name type="scientific">Pseudonocardia endophytica</name>
    <dbReference type="NCBI Taxonomy" id="401976"/>
    <lineage>
        <taxon>Bacteria</taxon>
        <taxon>Bacillati</taxon>
        <taxon>Actinomycetota</taxon>
        <taxon>Actinomycetes</taxon>
        <taxon>Pseudonocardiales</taxon>
        <taxon>Pseudonocardiaceae</taxon>
        <taxon>Pseudonocardia</taxon>
    </lineage>
</organism>
<dbReference type="Gene3D" id="3.40.50.150">
    <property type="entry name" value="Vaccinia Virus protein VP39"/>
    <property type="match status" value="1"/>
</dbReference>
<dbReference type="AlphaFoldDB" id="A0A4R1HS91"/>
<feature type="domain" description="Methyltransferase" evidence="2">
    <location>
        <begin position="65"/>
        <end position="161"/>
    </location>
</feature>
<name>A0A4R1HS91_PSEEN</name>
<dbReference type="CDD" id="cd02440">
    <property type="entry name" value="AdoMet_MTases"/>
    <property type="match status" value="1"/>
</dbReference>
<evidence type="ECO:0000259" key="2">
    <source>
        <dbReference type="Pfam" id="PF13649"/>
    </source>
</evidence>
<keyword evidence="3" id="KW-0808">Transferase</keyword>
<feature type="region of interest" description="Disordered" evidence="1">
    <location>
        <begin position="1"/>
        <end position="36"/>
    </location>
</feature>
<keyword evidence="3" id="KW-0489">Methyltransferase</keyword>
<dbReference type="EMBL" id="SMFZ01000001">
    <property type="protein sequence ID" value="TCK25048.1"/>
    <property type="molecule type" value="Genomic_DNA"/>
</dbReference>
<reference evidence="3 4" key="1">
    <citation type="submission" date="2019-03" db="EMBL/GenBank/DDBJ databases">
        <title>Sequencing the genomes of 1000 actinobacteria strains.</title>
        <authorList>
            <person name="Klenk H.-P."/>
        </authorList>
    </citation>
    <scope>NUCLEOTIDE SEQUENCE [LARGE SCALE GENOMIC DNA]</scope>
    <source>
        <strain evidence="3 4">DSM 44969</strain>
    </source>
</reference>
<sequence>MGGTPPEHALAAESSAGGLPARHYPARVGSATREQAGSARGAAVYRTLGAELGRVRRLGTDLPRVLDVGGGSGTWAVPLAESGCAVTVVDTSPNSLATLARRARDAGVTDRVTPVQGDVDALADLVPASSADLVLGHGLLEVVDDPVAALAALATATDAGGAVSVLTVGRYGAFLSRITAGRPVEARHLLTDPEGRSGPADPLRRRFDTRSLHELTSRTGLLDVELVQGDGTLDSWAPPSGDGEIPARELAELDALASAIPALGEVAPRLHLLARRR</sequence>
<proteinExistence type="predicted"/>
<dbReference type="GO" id="GO:0032259">
    <property type="term" value="P:methylation"/>
    <property type="evidence" value="ECO:0007669"/>
    <property type="project" value="UniProtKB-KW"/>
</dbReference>
<dbReference type="GO" id="GO:0008168">
    <property type="term" value="F:methyltransferase activity"/>
    <property type="evidence" value="ECO:0007669"/>
    <property type="project" value="UniProtKB-KW"/>
</dbReference>
<dbReference type="SUPFAM" id="SSF53335">
    <property type="entry name" value="S-adenosyl-L-methionine-dependent methyltransferases"/>
    <property type="match status" value="1"/>
</dbReference>
<gene>
    <name evidence="3" type="ORF">EV378_0845</name>
</gene>